<evidence type="ECO:0000313" key="1">
    <source>
        <dbReference type="EMBL" id="GIN95553.1"/>
    </source>
</evidence>
<reference evidence="1 2" key="1">
    <citation type="submission" date="2021-03" db="EMBL/GenBank/DDBJ databases">
        <title>Antimicrobial resistance genes in bacteria isolated from Japanese honey, and their potential for conferring macrolide and lincosamide resistance in the American foulbrood pathogen Paenibacillus larvae.</title>
        <authorList>
            <person name="Okamoto M."/>
            <person name="Kumagai M."/>
            <person name="Kanamori H."/>
            <person name="Takamatsu D."/>
        </authorList>
    </citation>
    <scope>NUCLEOTIDE SEQUENCE [LARGE SCALE GENOMIC DNA]</scope>
    <source>
        <strain evidence="1 2">J6TS1</strain>
    </source>
</reference>
<dbReference type="Proteomes" id="UP000680670">
    <property type="component" value="Unassembled WGS sequence"/>
</dbReference>
<accession>A0ABQ4KU38</accession>
<sequence>MGLSPTRKFSLYPFKGVTAINCKSSTYEILRMSEFSKDNLTLLKEDKNEC</sequence>
<proteinExistence type="predicted"/>
<dbReference type="EMBL" id="BORJ01000003">
    <property type="protein sequence ID" value="GIN95553.1"/>
    <property type="molecule type" value="Genomic_DNA"/>
</dbReference>
<keyword evidence="2" id="KW-1185">Reference proteome</keyword>
<gene>
    <name evidence="1" type="ORF">J6TS1_14230</name>
</gene>
<comment type="caution">
    <text evidence="1">The sequence shown here is derived from an EMBL/GenBank/DDBJ whole genome shotgun (WGS) entry which is preliminary data.</text>
</comment>
<protein>
    <submittedName>
        <fullName evidence="1">Uncharacterized protein</fullName>
    </submittedName>
</protein>
<organism evidence="1 2">
    <name type="scientific">Siminovitchia terrae</name>
    <name type="common">Bacillus terrae</name>
    <dbReference type="NCBI Taxonomy" id="1914933"/>
    <lineage>
        <taxon>Bacteria</taxon>
        <taxon>Bacillati</taxon>
        <taxon>Bacillota</taxon>
        <taxon>Bacilli</taxon>
        <taxon>Bacillales</taxon>
        <taxon>Bacillaceae</taxon>
        <taxon>Siminovitchia</taxon>
    </lineage>
</organism>
<evidence type="ECO:0000313" key="2">
    <source>
        <dbReference type="Proteomes" id="UP000680670"/>
    </source>
</evidence>
<name>A0ABQ4KU38_SIMTE</name>